<dbReference type="Proteomes" id="UP000030671">
    <property type="component" value="Unassembled WGS sequence"/>
</dbReference>
<dbReference type="KEGG" id="hir:HETIRDRAFT_433007"/>
<dbReference type="AlphaFoldDB" id="W4KE40"/>
<feature type="compositionally biased region" description="Low complexity" evidence="7">
    <location>
        <begin position="336"/>
        <end position="358"/>
    </location>
</feature>
<evidence type="ECO:0000256" key="1">
    <source>
        <dbReference type="ARBA" id="ARBA00004329"/>
    </source>
</evidence>
<dbReference type="GO" id="GO:0000045">
    <property type="term" value="P:autophagosome assembly"/>
    <property type="evidence" value="ECO:0007669"/>
    <property type="project" value="InterPro"/>
</dbReference>
<dbReference type="HOGENOM" id="CLU_034749_0_0_1"/>
<protein>
    <recommendedName>
        <fullName evidence="3">Autophagy-related protein 29</fullName>
    </recommendedName>
</protein>
<feature type="compositionally biased region" description="Polar residues" evidence="7">
    <location>
        <begin position="300"/>
        <end position="311"/>
    </location>
</feature>
<feature type="region of interest" description="Disordered" evidence="7">
    <location>
        <begin position="91"/>
        <end position="128"/>
    </location>
</feature>
<feature type="region of interest" description="Disordered" evidence="7">
    <location>
        <begin position="226"/>
        <end position="389"/>
    </location>
</feature>
<dbReference type="Gene3D" id="1.10.10.2570">
    <property type="match status" value="1"/>
</dbReference>
<accession>W4KE40</accession>
<evidence type="ECO:0000259" key="8">
    <source>
        <dbReference type="Pfam" id="PF18388"/>
    </source>
</evidence>
<dbReference type="GeneID" id="20674645"/>
<comment type="subcellular location">
    <subcellularLocation>
        <location evidence="1">Preautophagosomal structure</location>
    </subcellularLocation>
</comment>
<dbReference type="OrthoDB" id="21072at2759"/>
<feature type="compositionally biased region" description="Basic and acidic residues" evidence="7">
    <location>
        <begin position="233"/>
        <end position="243"/>
    </location>
</feature>
<evidence type="ECO:0000256" key="7">
    <source>
        <dbReference type="SAM" id="MobiDB-lite"/>
    </source>
</evidence>
<sequence length="389" mass="42071">MQAPIVRVIVRIPSNRPEVSSDGPPPVDWNAEKENYLWDVIARSRAMDSGIPDWKSLATRLNVPLPYLLYRAQTRYEQDLRGLQDITGALSPSTTHVSPKSGDDILSPVDKPSNIRRESGRIPNISKLSSSVRLTTPLGVRARLNSLTSNSPARANKTSSSSILTLQGHRRDFSALRPASPLSSGSDSDEAAEKAEEAERQLGEQEELDKKLKALEQMINDESLGLVSSPNLKRKDKESDRGRMGTPFLPKLDGLDRNQMGRSDRSQSISSASSAHGSIPSMPSPPSEPHSLVNRHFSPSEKSTNSTSLSPTGKGPSHIRHTLLANKHKTSEKGSNHGSSASSFSDLSDASLSASGSAMESAFMSNIRGGNSRLSHYGRSYLSGRSGPQ</sequence>
<evidence type="ECO:0000256" key="5">
    <source>
        <dbReference type="ARBA" id="ARBA00022927"/>
    </source>
</evidence>
<dbReference type="RefSeq" id="XP_009543739.1">
    <property type="nucleotide sequence ID" value="XM_009545444.1"/>
</dbReference>
<dbReference type="GO" id="GO:0000407">
    <property type="term" value="C:phagophore assembly site"/>
    <property type="evidence" value="ECO:0007669"/>
    <property type="project" value="UniProtKB-SubCell"/>
</dbReference>
<dbReference type="STRING" id="747525.W4KE40"/>
<proteinExistence type="inferred from homology"/>
<dbReference type="InterPro" id="IPR039113">
    <property type="entry name" value="ATG29"/>
</dbReference>
<comment type="similarity">
    <text evidence="2">Belongs to the ATG29 family.</text>
</comment>
<dbReference type="PANTHER" id="PTHR40012:SF1">
    <property type="entry name" value="AUTOPHAGY-RELATED PROTEIN 29"/>
    <property type="match status" value="1"/>
</dbReference>
<dbReference type="InParanoid" id="W4KE40"/>
<organism evidence="9 10">
    <name type="scientific">Heterobasidion irregulare (strain TC 32-1)</name>
    <dbReference type="NCBI Taxonomy" id="747525"/>
    <lineage>
        <taxon>Eukaryota</taxon>
        <taxon>Fungi</taxon>
        <taxon>Dikarya</taxon>
        <taxon>Basidiomycota</taxon>
        <taxon>Agaricomycotina</taxon>
        <taxon>Agaricomycetes</taxon>
        <taxon>Russulales</taxon>
        <taxon>Bondarzewiaceae</taxon>
        <taxon>Heterobasidion</taxon>
        <taxon>Heterobasidion annosum species complex</taxon>
    </lineage>
</organism>
<keyword evidence="6" id="KW-0072">Autophagy</keyword>
<dbReference type="Pfam" id="PF18388">
    <property type="entry name" value="ATG29_N"/>
    <property type="match status" value="1"/>
</dbReference>
<dbReference type="eggNOG" id="ENOG502SHP8">
    <property type="taxonomic scope" value="Eukaryota"/>
</dbReference>
<feature type="compositionally biased region" description="Basic residues" evidence="7">
    <location>
        <begin position="317"/>
        <end position="328"/>
    </location>
</feature>
<feature type="region of interest" description="Disordered" evidence="7">
    <location>
        <begin position="170"/>
        <end position="206"/>
    </location>
</feature>
<dbReference type="PANTHER" id="PTHR40012">
    <property type="entry name" value="AUTOPHAGY-RELATED PROTEIN 29"/>
    <property type="match status" value="1"/>
</dbReference>
<evidence type="ECO:0000313" key="10">
    <source>
        <dbReference type="Proteomes" id="UP000030671"/>
    </source>
</evidence>
<reference evidence="9 10" key="1">
    <citation type="journal article" date="2012" name="New Phytol.">
        <title>Insight into trade-off between wood decay and parasitism from the genome of a fungal forest pathogen.</title>
        <authorList>
            <person name="Olson A."/>
            <person name="Aerts A."/>
            <person name="Asiegbu F."/>
            <person name="Belbahri L."/>
            <person name="Bouzid O."/>
            <person name="Broberg A."/>
            <person name="Canback B."/>
            <person name="Coutinho P.M."/>
            <person name="Cullen D."/>
            <person name="Dalman K."/>
            <person name="Deflorio G."/>
            <person name="van Diepen L.T."/>
            <person name="Dunand C."/>
            <person name="Duplessis S."/>
            <person name="Durling M."/>
            <person name="Gonthier P."/>
            <person name="Grimwood J."/>
            <person name="Fossdal C.G."/>
            <person name="Hansson D."/>
            <person name="Henrissat B."/>
            <person name="Hietala A."/>
            <person name="Himmelstrand K."/>
            <person name="Hoffmeister D."/>
            <person name="Hogberg N."/>
            <person name="James T.Y."/>
            <person name="Karlsson M."/>
            <person name="Kohler A."/>
            <person name="Kues U."/>
            <person name="Lee Y.H."/>
            <person name="Lin Y.C."/>
            <person name="Lind M."/>
            <person name="Lindquist E."/>
            <person name="Lombard V."/>
            <person name="Lucas S."/>
            <person name="Lunden K."/>
            <person name="Morin E."/>
            <person name="Murat C."/>
            <person name="Park J."/>
            <person name="Raffaello T."/>
            <person name="Rouze P."/>
            <person name="Salamov A."/>
            <person name="Schmutz J."/>
            <person name="Solheim H."/>
            <person name="Stahlberg J."/>
            <person name="Velez H."/>
            <person name="de Vries R.P."/>
            <person name="Wiebenga A."/>
            <person name="Woodward S."/>
            <person name="Yakovlev I."/>
            <person name="Garbelotto M."/>
            <person name="Martin F."/>
            <person name="Grigoriev I.V."/>
            <person name="Stenlid J."/>
        </authorList>
    </citation>
    <scope>NUCLEOTIDE SEQUENCE [LARGE SCALE GENOMIC DNA]</scope>
    <source>
        <strain evidence="9 10">TC 32-1</strain>
    </source>
</reference>
<evidence type="ECO:0000313" key="9">
    <source>
        <dbReference type="EMBL" id="ETW84019.1"/>
    </source>
</evidence>
<evidence type="ECO:0000256" key="3">
    <source>
        <dbReference type="ARBA" id="ARBA00013784"/>
    </source>
</evidence>
<feature type="compositionally biased region" description="Low complexity" evidence="7">
    <location>
        <begin position="266"/>
        <end position="281"/>
    </location>
</feature>
<dbReference type="InterPro" id="IPR040666">
    <property type="entry name" value="Atg29_N"/>
</dbReference>
<dbReference type="EMBL" id="KI925456">
    <property type="protein sequence ID" value="ETW84019.1"/>
    <property type="molecule type" value="Genomic_DNA"/>
</dbReference>
<dbReference type="InterPro" id="IPR039362">
    <property type="entry name" value="ATG29_sf"/>
</dbReference>
<dbReference type="GO" id="GO:0015031">
    <property type="term" value="P:protein transport"/>
    <property type="evidence" value="ECO:0007669"/>
    <property type="project" value="UniProtKB-KW"/>
</dbReference>
<evidence type="ECO:0000256" key="6">
    <source>
        <dbReference type="ARBA" id="ARBA00023006"/>
    </source>
</evidence>
<evidence type="ECO:0000256" key="2">
    <source>
        <dbReference type="ARBA" id="ARBA00010082"/>
    </source>
</evidence>
<keyword evidence="5" id="KW-0653">Protein transport</keyword>
<feature type="domain" description="Atg29 N-terminal" evidence="8">
    <location>
        <begin position="7"/>
        <end position="63"/>
    </location>
</feature>
<feature type="compositionally biased region" description="Basic and acidic residues" evidence="7">
    <location>
        <begin position="191"/>
        <end position="206"/>
    </location>
</feature>
<keyword evidence="4" id="KW-0813">Transport</keyword>
<gene>
    <name evidence="9" type="ORF">HETIRDRAFT_433007</name>
</gene>
<evidence type="ECO:0000256" key="4">
    <source>
        <dbReference type="ARBA" id="ARBA00022448"/>
    </source>
</evidence>
<name>W4KE40_HETIT</name>
<keyword evidence="10" id="KW-1185">Reference proteome</keyword>